<dbReference type="EMBL" id="ADBL01001589">
    <property type="status" value="NOT_ANNOTATED_CDS"/>
    <property type="molecule type" value="Genomic_DNA"/>
</dbReference>
<reference evidence="2" key="3">
    <citation type="submission" date="2011-03" db="EMBL/GenBank/DDBJ databases">
        <title>Annotation of Magnaporthe poae ATCC 64411.</title>
        <authorList>
            <person name="Ma L.-J."/>
            <person name="Dead R."/>
            <person name="Young S.K."/>
            <person name="Zeng Q."/>
            <person name="Gargeya S."/>
            <person name="Fitzgerald M."/>
            <person name="Haas B."/>
            <person name="Abouelleil A."/>
            <person name="Alvarado L."/>
            <person name="Arachchi H.M."/>
            <person name="Berlin A."/>
            <person name="Brown A."/>
            <person name="Chapman S.B."/>
            <person name="Chen Z."/>
            <person name="Dunbar C."/>
            <person name="Freedman E."/>
            <person name="Gearin G."/>
            <person name="Gellesch M."/>
            <person name="Goldberg J."/>
            <person name="Griggs A."/>
            <person name="Gujja S."/>
            <person name="Heiman D."/>
            <person name="Howarth C."/>
            <person name="Larson L."/>
            <person name="Lui A."/>
            <person name="MacDonald P.J.P."/>
            <person name="Mehta T."/>
            <person name="Montmayeur A."/>
            <person name="Murphy C."/>
            <person name="Neiman D."/>
            <person name="Pearson M."/>
            <person name="Priest M."/>
            <person name="Roberts A."/>
            <person name="Saif S."/>
            <person name="Shea T."/>
            <person name="Shenoy N."/>
            <person name="Sisk P."/>
            <person name="Stolte C."/>
            <person name="Sykes S."/>
            <person name="Yandava C."/>
            <person name="Wortman J."/>
            <person name="Nusbaum C."/>
            <person name="Birren B."/>
        </authorList>
    </citation>
    <scope>NUCLEOTIDE SEQUENCE</scope>
    <source>
        <strain evidence="2">ATCC 64411</strain>
    </source>
</reference>
<reference evidence="4" key="2">
    <citation type="submission" date="2010-05" db="EMBL/GenBank/DDBJ databases">
        <title>The genome sequence of Magnaporthe poae strain ATCC 64411.</title>
        <authorList>
            <person name="Ma L.-J."/>
            <person name="Dead R."/>
            <person name="Young S."/>
            <person name="Zeng Q."/>
            <person name="Koehrsen M."/>
            <person name="Alvarado L."/>
            <person name="Berlin A."/>
            <person name="Chapman S.B."/>
            <person name="Chen Z."/>
            <person name="Freedman E."/>
            <person name="Gellesch M."/>
            <person name="Goldberg J."/>
            <person name="Griggs A."/>
            <person name="Gujja S."/>
            <person name="Heilman E.R."/>
            <person name="Heiman D."/>
            <person name="Hepburn T."/>
            <person name="Howarth C."/>
            <person name="Jen D."/>
            <person name="Larson L."/>
            <person name="Mehta T."/>
            <person name="Neiman D."/>
            <person name="Pearson M."/>
            <person name="Roberts A."/>
            <person name="Saif S."/>
            <person name="Shea T."/>
            <person name="Shenoy N."/>
            <person name="Sisk P."/>
            <person name="Stolte C."/>
            <person name="Sykes S."/>
            <person name="Walk T."/>
            <person name="White J."/>
            <person name="Yandava C."/>
            <person name="Haas B."/>
            <person name="Nusbaum C."/>
            <person name="Birren B."/>
        </authorList>
    </citation>
    <scope>NUCLEOTIDE SEQUENCE [LARGE SCALE GENOMIC DNA]</scope>
    <source>
        <strain evidence="4">ATCC 64411 / 73-15</strain>
    </source>
</reference>
<protein>
    <submittedName>
        <fullName evidence="2 3">Uncharacterized protein</fullName>
    </submittedName>
</protein>
<evidence type="ECO:0000313" key="3">
    <source>
        <dbReference type="EnsemblFungi" id="MAPG_06553T0"/>
    </source>
</evidence>
<reference evidence="3" key="4">
    <citation type="journal article" date="2015" name="G3 (Bethesda)">
        <title>Genome sequences of three phytopathogenic species of the Magnaporthaceae family of fungi.</title>
        <authorList>
            <person name="Okagaki L.H."/>
            <person name="Nunes C.C."/>
            <person name="Sailsbery J."/>
            <person name="Clay B."/>
            <person name="Brown D."/>
            <person name="John T."/>
            <person name="Oh Y."/>
            <person name="Young N."/>
            <person name="Fitzgerald M."/>
            <person name="Haas B.J."/>
            <person name="Zeng Q."/>
            <person name="Young S."/>
            <person name="Adiconis X."/>
            <person name="Fan L."/>
            <person name="Levin J.Z."/>
            <person name="Mitchell T.K."/>
            <person name="Okubara P.A."/>
            <person name="Farman M.L."/>
            <person name="Kohn L.M."/>
            <person name="Birren B."/>
            <person name="Ma L.-J."/>
            <person name="Dean R.A."/>
        </authorList>
    </citation>
    <scope>NUCLEOTIDE SEQUENCE</scope>
    <source>
        <strain evidence="3">ATCC 64411 / 73-15</strain>
    </source>
</reference>
<evidence type="ECO:0000313" key="2">
    <source>
        <dbReference type="EMBL" id="KLU87554.1"/>
    </source>
</evidence>
<feature type="region of interest" description="Disordered" evidence="1">
    <location>
        <begin position="1"/>
        <end position="20"/>
    </location>
</feature>
<dbReference type="Proteomes" id="UP000011715">
    <property type="component" value="Unassembled WGS sequence"/>
</dbReference>
<keyword evidence="4" id="KW-1185">Reference proteome</keyword>
<dbReference type="AlphaFoldDB" id="A0A0C4E2C2"/>
<evidence type="ECO:0000256" key="1">
    <source>
        <dbReference type="SAM" id="MobiDB-lite"/>
    </source>
</evidence>
<reference evidence="2" key="1">
    <citation type="submission" date="2010-05" db="EMBL/GenBank/DDBJ databases">
        <title>The Genome Sequence of Magnaporthe poae strain ATCC 64411.</title>
        <authorList>
            <consortium name="The Broad Institute Genome Sequencing Platform"/>
            <consortium name="Broad Institute Genome Sequencing Center for Infectious Disease"/>
            <person name="Ma L.-J."/>
            <person name="Dead R."/>
            <person name="Young S."/>
            <person name="Zeng Q."/>
            <person name="Koehrsen M."/>
            <person name="Alvarado L."/>
            <person name="Berlin A."/>
            <person name="Chapman S.B."/>
            <person name="Chen Z."/>
            <person name="Freedman E."/>
            <person name="Gellesch M."/>
            <person name="Goldberg J."/>
            <person name="Griggs A."/>
            <person name="Gujja S."/>
            <person name="Heilman E.R."/>
            <person name="Heiman D."/>
            <person name="Hepburn T."/>
            <person name="Howarth C."/>
            <person name="Jen D."/>
            <person name="Larson L."/>
            <person name="Mehta T."/>
            <person name="Neiman D."/>
            <person name="Pearson M."/>
            <person name="Roberts A."/>
            <person name="Saif S."/>
            <person name="Shea T."/>
            <person name="Shenoy N."/>
            <person name="Sisk P."/>
            <person name="Stolte C."/>
            <person name="Sykes S."/>
            <person name="Walk T."/>
            <person name="White J."/>
            <person name="Yandava C."/>
            <person name="Haas B."/>
            <person name="Nusbaum C."/>
            <person name="Birren B."/>
        </authorList>
    </citation>
    <scope>NUCLEOTIDE SEQUENCE</scope>
    <source>
        <strain evidence="2">ATCC 64411</strain>
    </source>
</reference>
<organism evidence="3 4">
    <name type="scientific">Magnaporthiopsis poae (strain ATCC 64411 / 73-15)</name>
    <name type="common">Kentucky bluegrass fungus</name>
    <name type="synonym">Magnaporthe poae</name>
    <dbReference type="NCBI Taxonomy" id="644358"/>
    <lineage>
        <taxon>Eukaryota</taxon>
        <taxon>Fungi</taxon>
        <taxon>Dikarya</taxon>
        <taxon>Ascomycota</taxon>
        <taxon>Pezizomycotina</taxon>
        <taxon>Sordariomycetes</taxon>
        <taxon>Sordariomycetidae</taxon>
        <taxon>Magnaporthales</taxon>
        <taxon>Magnaporthaceae</taxon>
        <taxon>Magnaporthiopsis</taxon>
    </lineage>
</organism>
<sequence>MPGFAAAALRNTGPPEAKRSNVAHAVCGTEISTDTQIAVPRACQCLLLGPCRLGPSVARAATTALAKGRTIRRIEWIQEIRLNAPMDEYRGY</sequence>
<gene>
    <name evidence="2" type="ORF">MAPG_06553</name>
</gene>
<dbReference type="EMBL" id="GL876970">
    <property type="protein sequence ID" value="KLU87554.1"/>
    <property type="molecule type" value="Genomic_DNA"/>
</dbReference>
<name>A0A0C4E2C2_MAGP6</name>
<evidence type="ECO:0000313" key="4">
    <source>
        <dbReference type="Proteomes" id="UP000011715"/>
    </source>
</evidence>
<dbReference type="VEuPathDB" id="FungiDB:MAPG_06553"/>
<reference evidence="3" key="5">
    <citation type="submission" date="2015-06" db="UniProtKB">
        <authorList>
            <consortium name="EnsemblFungi"/>
        </authorList>
    </citation>
    <scope>IDENTIFICATION</scope>
    <source>
        <strain evidence="3">ATCC 64411</strain>
    </source>
</reference>
<proteinExistence type="predicted"/>
<accession>A0A0C4E2C2</accession>
<dbReference type="EnsemblFungi" id="MAPG_06553T0">
    <property type="protein sequence ID" value="MAPG_06553T0"/>
    <property type="gene ID" value="MAPG_06553"/>
</dbReference>